<dbReference type="STRING" id="1382798.PK35_00275"/>
<name>A0A0D7W5B7_9FLAO</name>
<dbReference type="Proteomes" id="UP000032361">
    <property type="component" value="Unassembled WGS sequence"/>
</dbReference>
<organism evidence="1 2">
    <name type="scientific">Neotamlana nanhaiensis</name>
    <dbReference type="NCBI Taxonomy" id="1382798"/>
    <lineage>
        <taxon>Bacteria</taxon>
        <taxon>Pseudomonadati</taxon>
        <taxon>Bacteroidota</taxon>
        <taxon>Flavobacteriia</taxon>
        <taxon>Flavobacteriales</taxon>
        <taxon>Flavobacteriaceae</taxon>
        <taxon>Neotamlana</taxon>
    </lineage>
</organism>
<evidence type="ECO:0000313" key="2">
    <source>
        <dbReference type="Proteomes" id="UP000032361"/>
    </source>
</evidence>
<keyword evidence="2" id="KW-1185">Reference proteome</keyword>
<gene>
    <name evidence="1" type="ORF">PK35_00275</name>
</gene>
<dbReference type="GO" id="GO:0004812">
    <property type="term" value="F:aminoacyl-tRNA ligase activity"/>
    <property type="evidence" value="ECO:0007669"/>
    <property type="project" value="UniProtKB-KW"/>
</dbReference>
<evidence type="ECO:0000313" key="1">
    <source>
        <dbReference type="EMBL" id="KJD34300.1"/>
    </source>
</evidence>
<dbReference type="OrthoDB" id="1436588at2"/>
<comment type="caution">
    <text evidence="1">The sequence shown here is derived from an EMBL/GenBank/DDBJ whole genome shotgun (WGS) entry which is preliminary data.</text>
</comment>
<dbReference type="EMBL" id="JTDV01000001">
    <property type="protein sequence ID" value="KJD34300.1"/>
    <property type="molecule type" value="Genomic_DNA"/>
</dbReference>
<protein>
    <submittedName>
        <fullName evidence="1">Arginyl-tRNA synthetase</fullName>
    </submittedName>
</protein>
<keyword evidence="1" id="KW-0030">Aminoacyl-tRNA synthetase</keyword>
<keyword evidence="1" id="KW-0436">Ligase</keyword>
<dbReference type="PATRIC" id="fig|1382798.3.peg.58"/>
<accession>A0A0D7W5B7</accession>
<sequence>MVLDTTHYNKEHKFIINELVGRPYTLFEAFRIKGIGSSRMIIDEVSNNFKKYLNKVSNINYANIEIRKEGILVYINKGLKNYTWAIPYYQLVIYKTDATSIHAQGNFIRFNMNKMLKENKQFFKKILNEKIKYSKQFSF</sequence>
<reference evidence="1 2" key="1">
    <citation type="journal article" date="2015" name="Antonie Van Leeuwenhoek">
        <title>Tamlana nanhaiensis sp. nov., isolated from surface seawater collected from the South China Sea.</title>
        <authorList>
            <person name="Liu X."/>
            <person name="Lai Q."/>
            <person name="Du Y."/>
            <person name="Li G."/>
            <person name="Sun F."/>
            <person name="Shao Z."/>
        </authorList>
    </citation>
    <scope>NUCLEOTIDE SEQUENCE [LARGE SCALE GENOMIC DNA]</scope>
    <source>
        <strain evidence="1 2">FHC16</strain>
    </source>
</reference>
<dbReference type="AlphaFoldDB" id="A0A0D7W5B7"/>
<proteinExistence type="predicted"/>